<evidence type="ECO:0000313" key="2">
    <source>
        <dbReference type="Proteomes" id="UP001159363"/>
    </source>
</evidence>
<comment type="caution">
    <text evidence="1">The sequence shown here is derived from an EMBL/GenBank/DDBJ whole genome shotgun (WGS) entry which is preliminary data.</text>
</comment>
<protein>
    <submittedName>
        <fullName evidence="1">Uncharacterized protein</fullName>
    </submittedName>
</protein>
<dbReference type="EMBL" id="JARBHB010000005">
    <property type="protein sequence ID" value="KAJ8883976.1"/>
    <property type="molecule type" value="Genomic_DNA"/>
</dbReference>
<dbReference type="Proteomes" id="UP001159363">
    <property type="component" value="Chromosome 4"/>
</dbReference>
<dbReference type="PANTHER" id="PTHR46289:SF14">
    <property type="entry name" value="DUF4371 DOMAIN-CONTAINING PROTEIN"/>
    <property type="match status" value="1"/>
</dbReference>
<reference evidence="1 2" key="1">
    <citation type="submission" date="2023-02" db="EMBL/GenBank/DDBJ databases">
        <title>LHISI_Scaffold_Assembly.</title>
        <authorList>
            <person name="Stuart O.P."/>
            <person name="Cleave R."/>
            <person name="Magrath M.J.L."/>
            <person name="Mikheyev A.S."/>
        </authorList>
    </citation>
    <scope>NUCLEOTIDE SEQUENCE [LARGE SCALE GENOMIC DNA]</scope>
    <source>
        <strain evidence="1">Daus_M_001</strain>
        <tissue evidence="1">Leg muscle</tissue>
    </source>
</reference>
<sequence length="188" mass="21281">MVFETRGAVNQIRKESQNAIIRPCYNHALNLSFQCVGLCETRWVDCHDSVLQLCTALPKIAAALEFASKWKDSASSSKAISLLCAISESDFIVAVVSLYDLRITTLQLSRTLQKKKTLDLKKAEEMLRNTITTLKAKRGKCEQEFLRLFSEARDIALELGTELKVQRIAKKQVHRCNTSAPDLEVFFR</sequence>
<name>A0ABQ9HI18_9NEOP</name>
<dbReference type="InterPro" id="IPR052958">
    <property type="entry name" value="IFN-induced_PKR_regulator"/>
</dbReference>
<evidence type="ECO:0000313" key="1">
    <source>
        <dbReference type="EMBL" id="KAJ8883976.1"/>
    </source>
</evidence>
<gene>
    <name evidence="1" type="ORF">PR048_015832</name>
</gene>
<dbReference type="PANTHER" id="PTHR46289">
    <property type="entry name" value="52 KDA REPRESSOR OF THE INHIBITOR OF THE PROTEIN KINASE-LIKE PROTEIN-RELATED"/>
    <property type="match status" value="1"/>
</dbReference>
<proteinExistence type="predicted"/>
<accession>A0ABQ9HI18</accession>
<organism evidence="1 2">
    <name type="scientific">Dryococelus australis</name>
    <dbReference type="NCBI Taxonomy" id="614101"/>
    <lineage>
        <taxon>Eukaryota</taxon>
        <taxon>Metazoa</taxon>
        <taxon>Ecdysozoa</taxon>
        <taxon>Arthropoda</taxon>
        <taxon>Hexapoda</taxon>
        <taxon>Insecta</taxon>
        <taxon>Pterygota</taxon>
        <taxon>Neoptera</taxon>
        <taxon>Polyneoptera</taxon>
        <taxon>Phasmatodea</taxon>
        <taxon>Verophasmatodea</taxon>
        <taxon>Anareolatae</taxon>
        <taxon>Phasmatidae</taxon>
        <taxon>Eurycanthinae</taxon>
        <taxon>Dryococelus</taxon>
    </lineage>
</organism>
<keyword evidence="2" id="KW-1185">Reference proteome</keyword>